<keyword evidence="2" id="KW-1185">Reference proteome</keyword>
<protein>
    <submittedName>
        <fullName evidence="1">7539_t:CDS:1</fullName>
    </submittedName>
</protein>
<dbReference type="EMBL" id="CAJVQC010125040">
    <property type="protein sequence ID" value="CAG8839883.1"/>
    <property type="molecule type" value="Genomic_DNA"/>
</dbReference>
<proteinExistence type="predicted"/>
<feature type="non-terminal residue" evidence="1">
    <location>
        <position position="1"/>
    </location>
</feature>
<dbReference type="Proteomes" id="UP000789920">
    <property type="component" value="Unassembled WGS sequence"/>
</dbReference>
<sequence length="51" mass="6122">HASMVCLCDKLIDRMKELDEDGNFSFACWKNLVFTELNKNIYRYTTFERIV</sequence>
<comment type="caution">
    <text evidence="1">The sequence shown here is derived from an EMBL/GenBank/DDBJ whole genome shotgun (WGS) entry which is preliminary data.</text>
</comment>
<evidence type="ECO:0000313" key="2">
    <source>
        <dbReference type="Proteomes" id="UP000789920"/>
    </source>
</evidence>
<name>A0ACA9SJ32_9GLOM</name>
<organism evidence="1 2">
    <name type="scientific">Racocetra persica</name>
    <dbReference type="NCBI Taxonomy" id="160502"/>
    <lineage>
        <taxon>Eukaryota</taxon>
        <taxon>Fungi</taxon>
        <taxon>Fungi incertae sedis</taxon>
        <taxon>Mucoromycota</taxon>
        <taxon>Glomeromycotina</taxon>
        <taxon>Glomeromycetes</taxon>
        <taxon>Diversisporales</taxon>
        <taxon>Gigasporaceae</taxon>
        <taxon>Racocetra</taxon>
    </lineage>
</organism>
<gene>
    <name evidence="1" type="ORF">RPERSI_LOCUS31216</name>
</gene>
<evidence type="ECO:0000313" key="1">
    <source>
        <dbReference type="EMBL" id="CAG8839883.1"/>
    </source>
</evidence>
<reference evidence="1" key="1">
    <citation type="submission" date="2021-06" db="EMBL/GenBank/DDBJ databases">
        <authorList>
            <person name="Kallberg Y."/>
            <person name="Tangrot J."/>
            <person name="Rosling A."/>
        </authorList>
    </citation>
    <scope>NUCLEOTIDE SEQUENCE</scope>
    <source>
        <strain evidence="1">MA461A</strain>
    </source>
</reference>
<accession>A0ACA9SJ32</accession>